<feature type="chain" id="PRO_5022744225" evidence="8">
    <location>
        <begin position="17"/>
        <end position="320"/>
    </location>
</feature>
<evidence type="ECO:0000256" key="3">
    <source>
        <dbReference type="ARBA" id="ARBA00022536"/>
    </source>
</evidence>
<name>A0A5B7CF48_PORTR</name>
<dbReference type="EMBL" id="VSRR010000019">
    <property type="protein sequence ID" value="MPC08149.1"/>
    <property type="molecule type" value="Genomic_DNA"/>
</dbReference>
<dbReference type="SUPFAM" id="SSF82895">
    <property type="entry name" value="TSP-1 type 1 repeat"/>
    <property type="match status" value="4"/>
</dbReference>
<dbReference type="PROSITE" id="PS50092">
    <property type="entry name" value="TSP1"/>
    <property type="match status" value="4"/>
</dbReference>
<dbReference type="PANTHER" id="PTHR22906:SF21">
    <property type="entry name" value="SEMA DOMAIN-CONTAINING PROTEIN"/>
    <property type="match status" value="1"/>
</dbReference>
<dbReference type="Pfam" id="PF07679">
    <property type="entry name" value="I-set"/>
    <property type="match status" value="1"/>
</dbReference>
<dbReference type="SMART" id="SM00408">
    <property type="entry name" value="IGc2"/>
    <property type="match status" value="1"/>
</dbReference>
<dbReference type="InterPro" id="IPR052065">
    <property type="entry name" value="Compl_asym_regulator"/>
</dbReference>
<evidence type="ECO:0000313" key="10">
    <source>
        <dbReference type="EMBL" id="MPC08149.1"/>
    </source>
</evidence>
<dbReference type="InterPro" id="IPR003599">
    <property type="entry name" value="Ig_sub"/>
</dbReference>
<proteinExistence type="predicted"/>
<keyword evidence="11" id="KW-1185">Reference proteome</keyword>
<organism evidence="10 11">
    <name type="scientific">Portunus trituberculatus</name>
    <name type="common">Swimming crab</name>
    <name type="synonym">Neptunus trituberculatus</name>
    <dbReference type="NCBI Taxonomy" id="210409"/>
    <lineage>
        <taxon>Eukaryota</taxon>
        <taxon>Metazoa</taxon>
        <taxon>Ecdysozoa</taxon>
        <taxon>Arthropoda</taxon>
        <taxon>Crustacea</taxon>
        <taxon>Multicrustacea</taxon>
        <taxon>Malacostraca</taxon>
        <taxon>Eumalacostraca</taxon>
        <taxon>Eucarida</taxon>
        <taxon>Decapoda</taxon>
        <taxon>Pleocyemata</taxon>
        <taxon>Brachyura</taxon>
        <taxon>Eubrachyura</taxon>
        <taxon>Portunoidea</taxon>
        <taxon>Portunidae</taxon>
        <taxon>Portuninae</taxon>
        <taxon>Portunus</taxon>
    </lineage>
</organism>
<dbReference type="AlphaFoldDB" id="A0A5B7CF48"/>
<dbReference type="Gene3D" id="2.60.40.10">
    <property type="entry name" value="Immunoglobulins"/>
    <property type="match status" value="1"/>
</dbReference>
<dbReference type="InterPro" id="IPR013098">
    <property type="entry name" value="Ig_I-set"/>
</dbReference>
<dbReference type="Proteomes" id="UP000324222">
    <property type="component" value="Unassembled WGS sequence"/>
</dbReference>
<evidence type="ECO:0000259" key="9">
    <source>
        <dbReference type="PROSITE" id="PS50835"/>
    </source>
</evidence>
<dbReference type="SUPFAM" id="SSF48726">
    <property type="entry name" value="Immunoglobulin"/>
    <property type="match status" value="1"/>
</dbReference>
<dbReference type="InterPro" id="IPR036383">
    <property type="entry name" value="TSP1_rpt_sf"/>
</dbReference>
<evidence type="ECO:0000256" key="5">
    <source>
        <dbReference type="ARBA" id="ARBA00022737"/>
    </source>
</evidence>
<dbReference type="SMART" id="SM00209">
    <property type="entry name" value="TSP1"/>
    <property type="match status" value="4"/>
</dbReference>
<dbReference type="InterPro" id="IPR003598">
    <property type="entry name" value="Ig_sub2"/>
</dbReference>
<dbReference type="FunFam" id="2.20.100.10:FF:000067">
    <property type="entry name" value="Hemicentin 1"/>
    <property type="match status" value="1"/>
</dbReference>
<dbReference type="GO" id="GO:0005576">
    <property type="term" value="C:extracellular region"/>
    <property type="evidence" value="ECO:0007669"/>
    <property type="project" value="UniProtKB-SubCell"/>
</dbReference>
<keyword evidence="4 8" id="KW-0732">Signal</keyword>
<feature type="domain" description="Ig-like" evidence="9">
    <location>
        <begin position="21"/>
        <end position="90"/>
    </location>
</feature>
<feature type="signal peptide" evidence="8">
    <location>
        <begin position="1"/>
        <end position="16"/>
    </location>
</feature>
<dbReference type="PRINTS" id="PR01705">
    <property type="entry name" value="TSP1REPEAT"/>
</dbReference>
<evidence type="ECO:0000313" key="11">
    <source>
        <dbReference type="Proteomes" id="UP000324222"/>
    </source>
</evidence>
<dbReference type="InterPro" id="IPR013783">
    <property type="entry name" value="Ig-like_fold"/>
</dbReference>
<accession>A0A5B7CF48</accession>
<dbReference type="FunFam" id="2.20.100.10:FF:000001">
    <property type="entry name" value="semaphorin-5A isoform X1"/>
    <property type="match status" value="2"/>
</dbReference>
<evidence type="ECO:0000256" key="4">
    <source>
        <dbReference type="ARBA" id="ARBA00022729"/>
    </source>
</evidence>
<sequence>MKIFCLLLAHLFPGNSVVEVGSMVVFDCVAEGSPVPDIQWNVSPGDLHSRFQKLTNGSLQLIAAQMEDEGQVICQAYNDLGEDLAKASLYIKGFWGSWGSWSPCSVSCGPGQQLRRRECDSPAPRHGGAPCQGAETHTRPCRPQPCPVDGNWSPWEPWSDCSATCGEGVQIRSRHCTAPVPLYDGKPCEGSDTQEEKCHLKDCPGQWGSWSSWSDCSTSCGQGLKQRSRLCDSPPPSGGGAQCEEDSLEVTPCSSSPCLLDGSWGTWEAWSVCSVSCGGGVRRRLRNCRDPLPSNGGRYCPGSDTQEDYCNFDLCPVNGK</sequence>
<gene>
    <name evidence="10" type="primary">HMCN1_4</name>
    <name evidence="10" type="ORF">E2C01_000725</name>
</gene>
<keyword evidence="6" id="KW-1015">Disulfide bond</keyword>
<evidence type="ECO:0000256" key="2">
    <source>
        <dbReference type="ARBA" id="ARBA00022525"/>
    </source>
</evidence>
<protein>
    <submittedName>
        <fullName evidence="10">Hemicentin-1</fullName>
    </submittedName>
</protein>
<comment type="caution">
    <text evidence="10">The sequence shown here is derived from an EMBL/GenBank/DDBJ whole genome shotgun (WGS) entry which is preliminary data.</text>
</comment>
<keyword evidence="7" id="KW-0325">Glycoprotein</keyword>
<keyword evidence="2" id="KW-0964">Secreted</keyword>
<comment type="subcellular location">
    <subcellularLocation>
        <location evidence="1">Secreted</location>
    </subcellularLocation>
</comment>
<dbReference type="SMART" id="SM00409">
    <property type="entry name" value="IG"/>
    <property type="match status" value="1"/>
</dbReference>
<dbReference type="InterPro" id="IPR007110">
    <property type="entry name" value="Ig-like_dom"/>
</dbReference>
<evidence type="ECO:0000256" key="7">
    <source>
        <dbReference type="ARBA" id="ARBA00023180"/>
    </source>
</evidence>
<dbReference type="InterPro" id="IPR000884">
    <property type="entry name" value="TSP1_rpt"/>
</dbReference>
<evidence type="ECO:0000256" key="1">
    <source>
        <dbReference type="ARBA" id="ARBA00004613"/>
    </source>
</evidence>
<dbReference type="Gene3D" id="2.20.100.10">
    <property type="entry name" value="Thrombospondin type-1 (TSP1) repeat"/>
    <property type="match status" value="4"/>
</dbReference>
<dbReference type="PANTHER" id="PTHR22906">
    <property type="entry name" value="PROPERDIN"/>
    <property type="match status" value="1"/>
</dbReference>
<dbReference type="FunFam" id="2.20.100.10:FF:000007">
    <property type="entry name" value="Thrombospondin 1"/>
    <property type="match status" value="1"/>
</dbReference>
<dbReference type="PROSITE" id="PS50835">
    <property type="entry name" value="IG_LIKE"/>
    <property type="match status" value="1"/>
</dbReference>
<evidence type="ECO:0000256" key="8">
    <source>
        <dbReference type="SAM" id="SignalP"/>
    </source>
</evidence>
<dbReference type="OrthoDB" id="6362922at2759"/>
<reference evidence="10 11" key="1">
    <citation type="submission" date="2019-05" db="EMBL/GenBank/DDBJ databases">
        <title>Another draft genome of Portunus trituberculatus and its Hox gene families provides insights of decapod evolution.</title>
        <authorList>
            <person name="Jeong J.-H."/>
            <person name="Song I."/>
            <person name="Kim S."/>
            <person name="Choi T."/>
            <person name="Kim D."/>
            <person name="Ryu S."/>
            <person name="Kim W."/>
        </authorList>
    </citation>
    <scope>NUCLEOTIDE SEQUENCE [LARGE SCALE GENOMIC DNA]</scope>
    <source>
        <tissue evidence="10">Muscle</tissue>
    </source>
</reference>
<evidence type="ECO:0000256" key="6">
    <source>
        <dbReference type="ARBA" id="ARBA00023157"/>
    </source>
</evidence>
<dbReference type="InterPro" id="IPR036179">
    <property type="entry name" value="Ig-like_dom_sf"/>
</dbReference>
<keyword evidence="3" id="KW-0245">EGF-like domain</keyword>
<keyword evidence="5" id="KW-0677">Repeat</keyword>
<dbReference type="Pfam" id="PF00090">
    <property type="entry name" value="TSP_1"/>
    <property type="match status" value="4"/>
</dbReference>